<gene>
    <name evidence="1" type="ORF">GBF38_007098</name>
</gene>
<organism evidence="1 2">
    <name type="scientific">Nibea albiflora</name>
    <name type="common">Yellow drum</name>
    <name type="synonym">Corvina albiflora</name>
    <dbReference type="NCBI Taxonomy" id="240163"/>
    <lineage>
        <taxon>Eukaryota</taxon>
        <taxon>Metazoa</taxon>
        <taxon>Chordata</taxon>
        <taxon>Craniata</taxon>
        <taxon>Vertebrata</taxon>
        <taxon>Euteleostomi</taxon>
        <taxon>Actinopterygii</taxon>
        <taxon>Neopterygii</taxon>
        <taxon>Teleostei</taxon>
        <taxon>Neoteleostei</taxon>
        <taxon>Acanthomorphata</taxon>
        <taxon>Eupercaria</taxon>
        <taxon>Sciaenidae</taxon>
        <taxon>Nibea</taxon>
    </lineage>
</organism>
<sequence length="206" mass="22494">MEIAYNSLIGSGEETFAQLEEEVHGEQQEELHGEQQEKDLLLRLSPTPPLCTKQNAGEDGLFQRDSGSPMEASPADQPPQTDAVPQTQAGSISKSRPVLKNRRLYTVARLVVEPDSQGSSQCTTASQELETEIRAEEPPQSPAITNKKELQNPVTDSDVTTTTRKRSASTSLAELSADDEDPPGSVDNGETLVRKLHNKSKRSLRT</sequence>
<keyword evidence="2" id="KW-1185">Reference proteome</keyword>
<protein>
    <submittedName>
        <fullName evidence="1">Uncharacterized protein</fullName>
    </submittedName>
</protein>
<evidence type="ECO:0000313" key="1">
    <source>
        <dbReference type="EMBL" id="KAG8001440.1"/>
    </source>
</evidence>
<dbReference type="Proteomes" id="UP000805704">
    <property type="component" value="Chromosome 7"/>
</dbReference>
<accession>A0ACB7EHV4</accession>
<evidence type="ECO:0000313" key="2">
    <source>
        <dbReference type="Proteomes" id="UP000805704"/>
    </source>
</evidence>
<comment type="caution">
    <text evidence="1">The sequence shown here is derived from an EMBL/GenBank/DDBJ whole genome shotgun (WGS) entry which is preliminary data.</text>
</comment>
<reference evidence="1" key="1">
    <citation type="submission" date="2020-04" db="EMBL/GenBank/DDBJ databases">
        <title>A chromosome-scale assembly and high-density genetic map of the yellow drum (Nibea albiflora) genome.</title>
        <authorList>
            <person name="Xu D."/>
            <person name="Zhang W."/>
            <person name="Chen R."/>
            <person name="Tan P."/>
            <person name="Wang L."/>
            <person name="Song H."/>
            <person name="Tian L."/>
            <person name="Zhu Q."/>
            <person name="Wang B."/>
        </authorList>
    </citation>
    <scope>NUCLEOTIDE SEQUENCE</scope>
    <source>
        <strain evidence="1">ZJHYS-2018</strain>
    </source>
</reference>
<dbReference type="EMBL" id="CM024795">
    <property type="protein sequence ID" value="KAG8001440.1"/>
    <property type="molecule type" value="Genomic_DNA"/>
</dbReference>
<name>A0ACB7EHV4_NIBAL</name>
<proteinExistence type="predicted"/>